<keyword evidence="2" id="KW-1133">Transmembrane helix</keyword>
<evidence type="ECO:0000256" key="2">
    <source>
        <dbReference type="SAM" id="Phobius"/>
    </source>
</evidence>
<comment type="caution">
    <text evidence="5">The sequence shown here is derived from an EMBL/GenBank/DDBJ whole genome shotgun (WGS) entry which is preliminary data.</text>
</comment>
<dbReference type="Proteomes" id="UP001347796">
    <property type="component" value="Unassembled WGS sequence"/>
</dbReference>
<feature type="domain" description="SUEL-type lectin" evidence="4">
    <location>
        <begin position="31"/>
        <end position="130"/>
    </location>
</feature>
<evidence type="ECO:0000313" key="6">
    <source>
        <dbReference type="Proteomes" id="UP001347796"/>
    </source>
</evidence>
<dbReference type="GO" id="GO:0030246">
    <property type="term" value="F:carbohydrate binding"/>
    <property type="evidence" value="ECO:0007669"/>
    <property type="project" value="InterPro"/>
</dbReference>
<feature type="compositionally biased region" description="Polar residues" evidence="1">
    <location>
        <begin position="461"/>
        <end position="475"/>
    </location>
</feature>
<name>A0AAN8PGY1_PATCE</name>
<evidence type="ECO:0000256" key="3">
    <source>
        <dbReference type="SAM" id="SignalP"/>
    </source>
</evidence>
<gene>
    <name evidence="5" type="ORF">SNE40_018666</name>
</gene>
<keyword evidence="6" id="KW-1185">Reference proteome</keyword>
<feature type="signal peptide" evidence="3">
    <location>
        <begin position="1"/>
        <end position="23"/>
    </location>
</feature>
<dbReference type="InterPro" id="IPR043159">
    <property type="entry name" value="Lectin_gal-bd_sf"/>
</dbReference>
<accession>A0AAN8PGY1</accession>
<keyword evidence="3" id="KW-0732">Signal</keyword>
<feature type="chain" id="PRO_5043035988" description="SUEL-type lectin domain-containing protein" evidence="3">
    <location>
        <begin position="24"/>
        <end position="617"/>
    </location>
</feature>
<evidence type="ECO:0000313" key="5">
    <source>
        <dbReference type="EMBL" id="KAK6170220.1"/>
    </source>
</evidence>
<dbReference type="InterPro" id="IPR000922">
    <property type="entry name" value="Lectin_gal-bd_dom"/>
</dbReference>
<dbReference type="EMBL" id="JAZGQO010000014">
    <property type="protein sequence ID" value="KAK6170220.1"/>
    <property type="molecule type" value="Genomic_DNA"/>
</dbReference>
<evidence type="ECO:0000256" key="1">
    <source>
        <dbReference type="SAM" id="MobiDB-lite"/>
    </source>
</evidence>
<reference evidence="5 6" key="1">
    <citation type="submission" date="2024-01" db="EMBL/GenBank/DDBJ databases">
        <title>The genome of the rayed Mediterranean limpet Patella caerulea (Linnaeus, 1758).</title>
        <authorList>
            <person name="Anh-Thu Weber A."/>
            <person name="Halstead-Nussloch G."/>
        </authorList>
    </citation>
    <scope>NUCLEOTIDE SEQUENCE [LARGE SCALE GENOMIC DNA]</scope>
    <source>
        <strain evidence="5">AATW-2023a</strain>
        <tissue evidence="5">Whole specimen</tissue>
    </source>
</reference>
<keyword evidence="2" id="KW-0472">Membrane</keyword>
<keyword evidence="2" id="KW-0812">Transmembrane</keyword>
<feature type="region of interest" description="Disordered" evidence="1">
    <location>
        <begin position="285"/>
        <end position="312"/>
    </location>
</feature>
<sequence length="617" mass="68799">MEGIFLLLTLTFLAFHLSGGADARQNIYASACNNDYLNLQCPRNQRIAIKRLFHGVNTAKRCKNRKLGDCCRATQNDCREIDESLYPKMNQRCSGRDKCSVIVESIPIRSAACHTDRDYTDYMTVIYDCVPIQDIAAFCSDDVKRGKVLYLANEEYPKAFTSMKPSCRCVASTEFSNGINLYSIDVLIARAEFGLQSCSRSIHITDKHAFEKDITCGHRGWFGYRTVYSRTVNNVSIELQNARGEGTAFVWLEVKATNSNDYVQIHCGEALHKLLVGSHESGESRRADADIIKTSQTSTVGASPNRPASSYGPNSLSSDMAAIVGGIVVAAFFIFTIVIIAIAVHCRRIRKENNKPTKVELYPAIPPAQLESTSYHHYDYDDDHYCSISRSPLKMSNFSDCPTGNQTFRESYPPDIVTDHDTSNAKAMDDIEGQALIHHNGPQRDYMSTDDRELSGHKTLPANTSSINPFPTKTPPNKRSKSVTFSQPVAMVTPMNSESEESVPGQPVKLVKPYINPDDDYYEFPPPPPPESLEEIKQTENSPVVQPPDNITDLYAVVNKPKKYVPVDDDKPYDNITVIDRPYLTAQEKALLGPPNGNYQIHVNGMEQLPHKVETGV</sequence>
<dbReference type="Gene3D" id="2.60.120.740">
    <property type="match status" value="1"/>
</dbReference>
<proteinExistence type="predicted"/>
<dbReference type="CDD" id="cd22823">
    <property type="entry name" value="Gal_Rha_Lectin"/>
    <property type="match status" value="1"/>
</dbReference>
<dbReference type="PROSITE" id="PS50228">
    <property type="entry name" value="SUEL_LECTIN"/>
    <property type="match status" value="1"/>
</dbReference>
<evidence type="ECO:0000259" key="4">
    <source>
        <dbReference type="PROSITE" id="PS50228"/>
    </source>
</evidence>
<feature type="region of interest" description="Disordered" evidence="1">
    <location>
        <begin position="459"/>
        <end position="483"/>
    </location>
</feature>
<feature type="compositionally biased region" description="Polar residues" evidence="1">
    <location>
        <begin position="293"/>
        <end position="312"/>
    </location>
</feature>
<dbReference type="AlphaFoldDB" id="A0AAN8PGY1"/>
<protein>
    <recommendedName>
        <fullName evidence="4">SUEL-type lectin domain-containing protein</fullName>
    </recommendedName>
</protein>
<feature type="transmembrane region" description="Helical" evidence="2">
    <location>
        <begin position="320"/>
        <end position="344"/>
    </location>
</feature>
<organism evidence="5 6">
    <name type="scientific">Patella caerulea</name>
    <name type="common">Rayed Mediterranean limpet</name>
    <dbReference type="NCBI Taxonomy" id="87958"/>
    <lineage>
        <taxon>Eukaryota</taxon>
        <taxon>Metazoa</taxon>
        <taxon>Spiralia</taxon>
        <taxon>Lophotrochozoa</taxon>
        <taxon>Mollusca</taxon>
        <taxon>Gastropoda</taxon>
        <taxon>Patellogastropoda</taxon>
        <taxon>Patelloidea</taxon>
        <taxon>Patellidae</taxon>
        <taxon>Patella</taxon>
    </lineage>
</organism>